<keyword evidence="2" id="KW-1185">Reference proteome</keyword>
<evidence type="ECO:0000313" key="2">
    <source>
        <dbReference type="Proteomes" id="UP000008068"/>
    </source>
</evidence>
<dbReference type="STRING" id="135651.G0MHC6"/>
<name>G0MHC6_CAEBE</name>
<dbReference type="FunCoup" id="G0MHC6">
    <property type="interactions" value="1469"/>
</dbReference>
<dbReference type="InParanoid" id="G0MHC6"/>
<sequence>MEKSRTLSFTLDLFSENDLDHDALFFEPFKSHTIKEAAQLLISDCQKDSNKRNVFKYNVTELFKKQYGNLAKSHIQKVKPNTALLERVTLDVFNHTEKMSYENLKSRFTELDVTDEYKKRHVIWMPEDTENLPEIAFVRRWYREYPHMIEKELVEMVQARCYVVMHIASYVLDEQEMKQIYQNATAQVQDRTLRHTYLEYELMILRLLKISTSSNLHNLQRLLEDCQNTFKILIGHYNVRQSKTMDKNNDNKLAAELLIKCYWILLSKLAIDDLVTSWKQFEILNTIHNRDILHFMIQFWTKYPVLTTPIQNRHFLHQVIMQFIISSPTELDKNLVNNLIMQQRLSQNGIVSKTFAFYHVLMDSTSNVAHCILRFTDAYTFPPISISDNPSNGLETDEAEPIITIEQYEYLWDNIIACASKQHSRKLKERIIIRSVISGLESQIRTKLKRFEYLSKEYLIECPSYAFFKAIATIVQKKSVDSITMEIQNEGYKLIANLQCETYNHFVNLSPVEAEKCFERLLDMLISIPEFKNSRTPYEIITLCFQNACLQRNIELRNFMAEKIVFLLHDSDNYHALNHFLSLIARVLRSHSSEDLMMKTYNKKDVLIVGIEELLGKMETKIRNFGSHAIGVLDSHFQEDTNGHKCLMDHYCQVHFTCLLILVFCDQTHVFSCMTIWFETLDRILHLTSDVVMRPTYTKMYTGLICKQFLSGNTFFPLPDGDLLETIRDRTPVFLLLRRTKEQNEHLVHFLNEFSQNNWLSLFHKDSTIFHNDNSFLSSYLVQRLNTLLPPGILVSHFANSILKNSSNSTVQNDYLHYILQMIEHSWNHPVQHEDMEYITSVTGNQKMYLNIYFQFKLRNDVDGSESITMTIGNLLVKLKFSCNTDKLRCLVTTNNGDKFLISHDAAFLVQTIMIQISNDGDEVHFVTPKKVFQMNNKRNMRAIDEIKMSINSLHHSIPIIFQGDRQSLYDVHEMGITSRNLEHSRRLSVATKGRKLNIGQIFHSVMPIRHSQTISLRSNHIGFGNTFEQLRAIGGFGFIFHNFTKFLVKFNPENADLILPHWELLLKYISSPCSKNERFSKIESLQMTSLLLRYTKCKIPESIIQKIFDKCMITNHEIKEAVLFTELLSEPAYWEADLTMFYWLLIRFKSSIPGPNLEKCLPLILQIVARIIRNDQGTDVVHDIVTVTVEIFKEWCREPHSVRTTQLITFMLDLFDFEKIILEREVSRQPLLSLHGDDSDEEEITRKRINRELLQLDLPLGHVEDDELFRKICYLIEVNNNGKVVGSLIEMYEAIINHNIYSDKITKIVQLNLLPILARQLRHKPITMQAVNALFSILLREQVDVSAGLDNAHLETFYPNTISCQAVYPLLTILEESADDVEIAVFTVVCTSLNKVHTFNNQLTQTMTAAGIDEHMVAVLSKLSKLGDFRSASNSSLHMIGYDEEPEEIEATPTIPTKFWDDIAQKVKESVLGPNHNLLKCPYRKHKESPLTAEEMRYRIKDVLTLCQYFFKVTNRVDSDEEDSLYRIFFEELSKWTLDESWPNCIWVAADMMFVTNVFANCVTFVLTDIHQYVTPFNKVFIRQKNSRMEVLLHKIIRSYTKISTVFGNVMVRKHTNLYSSSTICSAILDFPQPRTADQIQKMTVESEIASRYWLDQRNEVILKINLKGRIPELQCSVSEINQSLERMQKTLAAPRNMKRVNEICELMRKIEDNERAFSRLTLLKNNYQPRKITTTLGPRGERMVTDMTDIKTMNMFTHDDIGIRKISVFPEVFEALSLTWIRKPSIFAQLRNACLHGILITNGSQTNPIFHVHRSGITALPCGSHIVEKTFLFENMTMIFRRPMRPWDALEVSFEIMMNTHETILIFSQQVYSEP</sequence>
<gene>
    <name evidence="1" type="ORF">CAEBREN_28126</name>
</gene>
<dbReference type="EMBL" id="GL379794">
    <property type="protein sequence ID" value="EGT58028.1"/>
    <property type="molecule type" value="Genomic_DNA"/>
</dbReference>
<evidence type="ECO:0008006" key="3">
    <source>
        <dbReference type="Google" id="ProtNLM"/>
    </source>
</evidence>
<dbReference type="HOGENOM" id="CLU_000671_0_0_1"/>
<reference evidence="2" key="1">
    <citation type="submission" date="2011-07" db="EMBL/GenBank/DDBJ databases">
        <authorList>
            <consortium name="Caenorhabditis brenneri Sequencing and Analysis Consortium"/>
            <person name="Wilson R.K."/>
        </authorList>
    </citation>
    <scope>NUCLEOTIDE SEQUENCE [LARGE SCALE GENOMIC DNA]</scope>
    <source>
        <strain evidence="2">PB2801</strain>
    </source>
</reference>
<proteinExistence type="predicted"/>
<dbReference type="OrthoDB" id="5786580at2759"/>
<accession>G0MHC6</accession>
<dbReference type="eggNOG" id="KOG1786">
    <property type="taxonomic scope" value="Eukaryota"/>
</dbReference>
<dbReference type="Proteomes" id="UP000008068">
    <property type="component" value="Unassembled WGS sequence"/>
</dbReference>
<protein>
    <recommendedName>
        <fullName evidence="3">BEACH domain-containing protein</fullName>
    </recommendedName>
</protein>
<evidence type="ECO:0000313" key="1">
    <source>
        <dbReference type="EMBL" id="EGT58028.1"/>
    </source>
</evidence>
<organism evidence="2">
    <name type="scientific">Caenorhabditis brenneri</name>
    <name type="common">Nematode worm</name>
    <dbReference type="NCBI Taxonomy" id="135651"/>
    <lineage>
        <taxon>Eukaryota</taxon>
        <taxon>Metazoa</taxon>
        <taxon>Ecdysozoa</taxon>
        <taxon>Nematoda</taxon>
        <taxon>Chromadorea</taxon>
        <taxon>Rhabditida</taxon>
        <taxon>Rhabditina</taxon>
        <taxon>Rhabditomorpha</taxon>
        <taxon>Rhabditoidea</taxon>
        <taxon>Rhabditidae</taxon>
        <taxon>Peloderinae</taxon>
        <taxon>Caenorhabditis</taxon>
    </lineage>
</organism>